<evidence type="ECO:0000313" key="2">
    <source>
        <dbReference type="Proteomes" id="UP000013827"/>
    </source>
</evidence>
<accession>A0A0D3J2C7</accession>
<dbReference type="EnsemblProtists" id="EOD17662">
    <property type="protein sequence ID" value="EOD17662"/>
    <property type="gene ID" value="EMIHUDRAFT_118456"/>
</dbReference>
<proteinExistence type="predicted"/>
<evidence type="ECO:0000313" key="1">
    <source>
        <dbReference type="EnsemblProtists" id="EOD17662"/>
    </source>
</evidence>
<reference evidence="2" key="1">
    <citation type="journal article" date="2013" name="Nature">
        <title>Pan genome of the phytoplankton Emiliania underpins its global distribution.</title>
        <authorList>
            <person name="Read B.A."/>
            <person name="Kegel J."/>
            <person name="Klute M.J."/>
            <person name="Kuo A."/>
            <person name="Lefebvre S.C."/>
            <person name="Maumus F."/>
            <person name="Mayer C."/>
            <person name="Miller J."/>
            <person name="Monier A."/>
            <person name="Salamov A."/>
            <person name="Young J."/>
            <person name="Aguilar M."/>
            <person name="Claverie J.M."/>
            <person name="Frickenhaus S."/>
            <person name="Gonzalez K."/>
            <person name="Herman E.K."/>
            <person name="Lin Y.C."/>
            <person name="Napier J."/>
            <person name="Ogata H."/>
            <person name="Sarno A.F."/>
            <person name="Shmutz J."/>
            <person name="Schroeder D."/>
            <person name="de Vargas C."/>
            <person name="Verret F."/>
            <person name="von Dassow P."/>
            <person name="Valentin K."/>
            <person name="Van de Peer Y."/>
            <person name="Wheeler G."/>
            <person name="Dacks J.B."/>
            <person name="Delwiche C.F."/>
            <person name="Dyhrman S.T."/>
            <person name="Glockner G."/>
            <person name="John U."/>
            <person name="Richards T."/>
            <person name="Worden A.Z."/>
            <person name="Zhang X."/>
            <person name="Grigoriev I.V."/>
            <person name="Allen A.E."/>
            <person name="Bidle K."/>
            <person name="Borodovsky M."/>
            <person name="Bowler C."/>
            <person name="Brownlee C."/>
            <person name="Cock J.M."/>
            <person name="Elias M."/>
            <person name="Gladyshev V.N."/>
            <person name="Groth M."/>
            <person name="Guda C."/>
            <person name="Hadaegh A."/>
            <person name="Iglesias-Rodriguez M.D."/>
            <person name="Jenkins J."/>
            <person name="Jones B.M."/>
            <person name="Lawson T."/>
            <person name="Leese F."/>
            <person name="Lindquist E."/>
            <person name="Lobanov A."/>
            <person name="Lomsadze A."/>
            <person name="Malik S.B."/>
            <person name="Marsh M.E."/>
            <person name="Mackinder L."/>
            <person name="Mock T."/>
            <person name="Mueller-Roeber B."/>
            <person name="Pagarete A."/>
            <person name="Parker M."/>
            <person name="Probert I."/>
            <person name="Quesneville H."/>
            <person name="Raines C."/>
            <person name="Rensing S.A."/>
            <person name="Riano-Pachon D.M."/>
            <person name="Richier S."/>
            <person name="Rokitta S."/>
            <person name="Shiraiwa Y."/>
            <person name="Soanes D.M."/>
            <person name="van der Giezen M."/>
            <person name="Wahlund T.M."/>
            <person name="Williams B."/>
            <person name="Wilson W."/>
            <person name="Wolfe G."/>
            <person name="Wurch L.L."/>
        </authorList>
    </citation>
    <scope>NUCLEOTIDE SEQUENCE</scope>
</reference>
<dbReference type="RefSeq" id="XP_005770091.1">
    <property type="nucleotide sequence ID" value="XM_005770034.1"/>
</dbReference>
<dbReference type="GeneID" id="17263810"/>
<dbReference type="Proteomes" id="UP000013827">
    <property type="component" value="Unassembled WGS sequence"/>
</dbReference>
<sequence>MPDVAYGTPVADTGPVPLGTPVYPPPPVSPAAAAPAVNQHAFGGRDDFSRPLPMRVGGCGVKRHIGGRVLLPDWLHVSGCCSLCPPYFCCSSLTLLVSPDRPASAAPPARVLLLDLGQPHGAPSSLGLL</sequence>
<dbReference type="HOGENOM" id="CLU_1952888_0_0_1"/>
<dbReference type="PaxDb" id="2903-EOD17662"/>
<dbReference type="KEGG" id="ehx:EMIHUDRAFT_118456"/>
<reference evidence="1" key="2">
    <citation type="submission" date="2024-10" db="UniProtKB">
        <authorList>
            <consortium name="EnsemblProtists"/>
        </authorList>
    </citation>
    <scope>IDENTIFICATION</scope>
</reference>
<protein>
    <submittedName>
        <fullName evidence="1">Uncharacterized protein</fullName>
    </submittedName>
</protein>
<organism evidence="1 2">
    <name type="scientific">Emiliania huxleyi (strain CCMP1516)</name>
    <dbReference type="NCBI Taxonomy" id="280463"/>
    <lineage>
        <taxon>Eukaryota</taxon>
        <taxon>Haptista</taxon>
        <taxon>Haptophyta</taxon>
        <taxon>Prymnesiophyceae</taxon>
        <taxon>Isochrysidales</taxon>
        <taxon>Noelaerhabdaceae</taxon>
        <taxon>Emiliania</taxon>
    </lineage>
</organism>
<keyword evidence="2" id="KW-1185">Reference proteome</keyword>
<dbReference type="AlphaFoldDB" id="A0A0D3J2C7"/>
<name>A0A0D3J2C7_EMIH1</name>